<keyword evidence="2" id="KW-1185">Reference proteome</keyword>
<name>A0A843TNG3_COLES</name>
<comment type="caution">
    <text evidence="1">The sequence shown here is derived from an EMBL/GenBank/DDBJ whole genome shotgun (WGS) entry which is preliminary data.</text>
</comment>
<dbReference type="AlphaFoldDB" id="A0A843TNG3"/>
<gene>
    <name evidence="1" type="ORF">Taro_003310</name>
</gene>
<protein>
    <submittedName>
        <fullName evidence="1">Uncharacterized protein</fullName>
    </submittedName>
</protein>
<dbReference type="Proteomes" id="UP000652761">
    <property type="component" value="Unassembled WGS sequence"/>
</dbReference>
<proteinExistence type="predicted"/>
<evidence type="ECO:0000313" key="1">
    <source>
        <dbReference type="EMBL" id="MQL70993.1"/>
    </source>
</evidence>
<organism evidence="1 2">
    <name type="scientific">Colocasia esculenta</name>
    <name type="common">Wild taro</name>
    <name type="synonym">Arum esculentum</name>
    <dbReference type="NCBI Taxonomy" id="4460"/>
    <lineage>
        <taxon>Eukaryota</taxon>
        <taxon>Viridiplantae</taxon>
        <taxon>Streptophyta</taxon>
        <taxon>Embryophyta</taxon>
        <taxon>Tracheophyta</taxon>
        <taxon>Spermatophyta</taxon>
        <taxon>Magnoliopsida</taxon>
        <taxon>Liliopsida</taxon>
        <taxon>Araceae</taxon>
        <taxon>Aroideae</taxon>
        <taxon>Colocasieae</taxon>
        <taxon>Colocasia</taxon>
    </lineage>
</organism>
<evidence type="ECO:0000313" key="2">
    <source>
        <dbReference type="Proteomes" id="UP000652761"/>
    </source>
</evidence>
<sequence length="64" mass="6823">MALTREQAEALNLVIGILPILGRAACVLVDPGASLCFASEEFYESLVVKVKLNDGTCASSMEYT</sequence>
<dbReference type="EMBL" id="NMUH01000085">
    <property type="protein sequence ID" value="MQL70993.1"/>
    <property type="molecule type" value="Genomic_DNA"/>
</dbReference>
<accession>A0A843TNG3</accession>
<reference evidence="1" key="1">
    <citation type="submission" date="2017-07" db="EMBL/GenBank/DDBJ databases">
        <title>Taro Niue Genome Assembly and Annotation.</title>
        <authorList>
            <person name="Atibalentja N."/>
            <person name="Keating K."/>
            <person name="Fields C.J."/>
        </authorList>
    </citation>
    <scope>NUCLEOTIDE SEQUENCE</scope>
    <source>
        <strain evidence="1">Niue_2</strain>
        <tissue evidence="1">Leaf</tissue>
    </source>
</reference>